<feature type="transmembrane region" description="Helical" evidence="1">
    <location>
        <begin position="346"/>
        <end position="367"/>
    </location>
</feature>
<dbReference type="PANTHER" id="PTHR34219">
    <property type="entry name" value="IRON-REGULATED INNER MEMBRANE PROTEIN-RELATED"/>
    <property type="match status" value="1"/>
</dbReference>
<keyword evidence="1" id="KW-1133">Transmembrane helix</keyword>
<dbReference type="Pfam" id="PF03929">
    <property type="entry name" value="PepSY_TM"/>
    <property type="match status" value="1"/>
</dbReference>
<protein>
    <recommendedName>
        <fullName evidence="4">Sulfite reductase</fullName>
    </recommendedName>
</protein>
<evidence type="ECO:0000256" key="1">
    <source>
        <dbReference type="SAM" id="Phobius"/>
    </source>
</evidence>
<proteinExistence type="predicted"/>
<keyword evidence="3" id="KW-1185">Reference proteome</keyword>
<accession>A0A1P8KN61</accession>
<feature type="transmembrane region" description="Helical" evidence="1">
    <location>
        <begin position="184"/>
        <end position="203"/>
    </location>
</feature>
<evidence type="ECO:0000313" key="2">
    <source>
        <dbReference type="EMBL" id="APW66012.1"/>
    </source>
</evidence>
<organism evidence="2 3">
    <name type="scientific">Poseidonibacter parvus</name>
    <dbReference type="NCBI Taxonomy" id="1850254"/>
    <lineage>
        <taxon>Bacteria</taxon>
        <taxon>Pseudomonadati</taxon>
        <taxon>Campylobacterota</taxon>
        <taxon>Epsilonproteobacteria</taxon>
        <taxon>Campylobacterales</taxon>
        <taxon>Arcobacteraceae</taxon>
        <taxon>Poseidonibacter</taxon>
    </lineage>
</organism>
<evidence type="ECO:0000313" key="3">
    <source>
        <dbReference type="Proteomes" id="UP000186074"/>
    </source>
</evidence>
<evidence type="ECO:0008006" key="4">
    <source>
        <dbReference type="Google" id="ProtNLM"/>
    </source>
</evidence>
<sequence>MHKKIWFKIHLYLGLTVGIILMIIGITGTLLSFQKEIIWLFNKDSYVVEVIGERLSEKQIIDNFNSKFPKAKIKALTINSDPSSSVVINIASNAKGKAGRRGINYYINPYNSEILPNVEGAKTFKFIEKIHRGLIVGDVGKQIVGASTLLLLVLMLSGVVVYFPRLKKAFFKSFTFKFKHKGRSFLSTMHSALGMWVLPFYLVSTITGLSLSYHWFSDILYNSAGVEKKSHKKHSMKNAVLNMVQNRQKEDLSSQKIQNVFDLFKENITNYSSASLKFEAKKDVFTLNYLKKEPQHYRARNEISLDLKNNTIVKHEEFSKQPLEEKLLKSMIQVHTGEYFGRIGQILMLLASSTMALFTITGFMMYFQRRKKKSN</sequence>
<dbReference type="PANTHER" id="PTHR34219:SF3">
    <property type="entry name" value="BLL7967 PROTEIN"/>
    <property type="match status" value="1"/>
</dbReference>
<dbReference type="KEGG" id="alp:LPB137_09165"/>
<dbReference type="OrthoDB" id="9816402at2"/>
<gene>
    <name evidence="2" type="ORF">LPB137_09165</name>
</gene>
<feature type="transmembrane region" description="Helical" evidence="1">
    <location>
        <begin position="12"/>
        <end position="33"/>
    </location>
</feature>
<dbReference type="STRING" id="1850254.LPB137_09165"/>
<dbReference type="Proteomes" id="UP000186074">
    <property type="component" value="Chromosome"/>
</dbReference>
<dbReference type="EMBL" id="CP019070">
    <property type="protein sequence ID" value="APW66012.1"/>
    <property type="molecule type" value="Genomic_DNA"/>
</dbReference>
<name>A0A1P8KN61_9BACT</name>
<reference evidence="2 3" key="1">
    <citation type="submission" date="2017-01" db="EMBL/GenBank/DDBJ databases">
        <title>Genome sequencing of Arcobacter sp. LPB0137.</title>
        <authorList>
            <person name="Lee G.-W."/>
            <person name="Yi H."/>
        </authorList>
    </citation>
    <scope>NUCLEOTIDE SEQUENCE [LARGE SCALE GENOMIC DNA]</scope>
    <source>
        <strain evidence="2 3">LPB0137</strain>
    </source>
</reference>
<dbReference type="InterPro" id="IPR005625">
    <property type="entry name" value="PepSY-ass_TM"/>
</dbReference>
<feature type="transmembrane region" description="Helical" evidence="1">
    <location>
        <begin position="143"/>
        <end position="163"/>
    </location>
</feature>
<dbReference type="AlphaFoldDB" id="A0A1P8KN61"/>
<dbReference type="RefSeq" id="WP_076087288.1">
    <property type="nucleotide sequence ID" value="NZ_CP019070.1"/>
</dbReference>
<keyword evidence="1" id="KW-0812">Transmembrane</keyword>
<keyword evidence="1" id="KW-0472">Membrane</keyword>